<evidence type="ECO:0000256" key="2">
    <source>
        <dbReference type="ARBA" id="ARBA00007998"/>
    </source>
</evidence>
<dbReference type="Proteomes" id="UP000298324">
    <property type="component" value="Unassembled WGS sequence"/>
</dbReference>
<dbReference type="InterPro" id="IPR004761">
    <property type="entry name" value="Spore_GerAB"/>
</dbReference>
<proteinExistence type="inferred from homology"/>
<keyword evidence="10" id="KW-1185">Reference proteome</keyword>
<feature type="transmembrane region" description="Helical" evidence="8">
    <location>
        <begin position="73"/>
        <end position="95"/>
    </location>
</feature>
<feature type="transmembrane region" description="Helical" evidence="8">
    <location>
        <begin position="144"/>
        <end position="164"/>
    </location>
</feature>
<evidence type="ECO:0000256" key="7">
    <source>
        <dbReference type="ARBA" id="ARBA00023136"/>
    </source>
</evidence>
<evidence type="ECO:0000256" key="5">
    <source>
        <dbReference type="ARBA" id="ARBA00022692"/>
    </source>
</evidence>
<evidence type="ECO:0000256" key="1">
    <source>
        <dbReference type="ARBA" id="ARBA00004141"/>
    </source>
</evidence>
<evidence type="ECO:0000256" key="8">
    <source>
        <dbReference type="SAM" id="Phobius"/>
    </source>
</evidence>
<keyword evidence="7 8" id="KW-0472">Membrane</keyword>
<dbReference type="EMBL" id="QFGA01000001">
    <property type="protein sequence ID" value="TEB07329.1"/>
    <property type="molecule type" value="Genomic_DNA"/>
</dbReference>
<protein>
    <submittedName>
        <fullName evidence="9">Spore germination protein YndE</fullName>
    </submittedName>
</protein>
<feature type="transmembrane region" description="Helical" evidence="8">
    <location>
        <begin position="340"/>
        <end position="358"/>
    </location>
</feature>
<dbReference type="GO" id="GO:0016020">
    <property type="term" value="C:membrane"/>
    <property type="evidence" value="ECO:0007669"/>
    <property type="project" value="UniProtKB-SubCell"/>
</dbReference>
<evidence type="ECO:0000313" key="10">
    <source>
        <dbReference type="Proteomes" id="UP000298324"/>
    </source>
</evidence>
<dbReference type="NCBIfam" id="TIGR00912">
    <property type="entry name" value="2A0309"/>
    <property type="match status" value="1"/>
</dbReference>
<evidence type="ECO:0000256" key="3">
    <source>
        <dbReference type="ARBA" id="ARBA00022448"/>
    </source>
</evidence>
<feature type="transmembrane region" description="Helical" evidence="8">
    <location>
        <begin position="216"/>
        <end position="239"/>
    </location>
</feature>
<dbReference type="Pfam" id="PF03845">
    <property type="entry name" value="Spore_permease"/>
    <property type="match status" value="1"/>
</dbReference>
<evidence type="ECO:0000256" key="4">
    <source>
        <dbReference type="ARBA" id="ARBA00022544"/>
    </source>
</evidence>
<dbReference type="PANTHER" id="PTHR34975">
    <property type="entry name" value="SPORE GERMINATION PROTEIN A2"/>
    <property type="match status" value="1"/>
</dbReference>
<feature type="transmembrane region" description="Helical" evidence="8">
    <location>
        <begin position="115"/>
        <end position="132"/>
    </location>
</feature>
<keyword evidence="6 8" id="KW-1133">Transmembrane helix</keyword>
<evidence type="ECO:0000313" key="9">
    <source>
        <dbReference type="EMBL" id="TEB07329.1"/>
    </source>
</evidence>
<comment type="similarity">
    <text evidence="2">Belongs to the amino acid-polyamine-organocation (APC) superfamily. Spore germination protein (SGP) (TC 2.A.3.9) family.</text>
</comment>
<dbReference type="RefSeq" id="WP_190239252.1">
    <property type="nucleotide sequence ID" value="NZ_QFGA01000001.1"/>
</dbReference>
<feature type="transmembrane region" description="Helical" evidence="8">
    <location>
        <begin position="301"/>
        <end position="320"/>
    </location>
</feature>
<dbReference type="PANTHER" id="PTHR34975:SF2">
    <property type="entry name" value="SPORE GERMINATION PROTEIN A2"/>
    <property type="match status" value="1"/>
</dbReference>
<evidence type="ECO:0000256" key="6">
    <source>
        <dbReference type="ARBA" id="ARBA00022989"/>
    </source>
</evidence>
<gene>
    <name evidence="9" type="primary">yndE_1</name>
    <name evidence="9" type="ORF">Psch_00876</name>
</gene>
<feature type="transmembrane region" description="Helical" evidence="8">
    <location>
        <begin position="7"/>
        <end position="28"/>
    </location>
</feature>
<dbReference type="AlphaFoldDB" id="A0A4Y7REW8"/>
<dbReference type="GO" id="GO:0009847">
    <property type="term" value="P:spore germination"/>
    <property type="evidence" value="ECO:0007669"/>
    <property type="project" value="InterPro"/>
</dbReference>
<feature type="transmembrane region" description="Helical" evidence="8">
    <location>
        <begin position="40"/>
        <end position="61"/>
    </location>
</feature>
<name>A0A4Y7REW8_9FIRM</name>
<keyword evidence="3" id="KW-0813">Transport</keyword>
<comment type="caution">
    <text evidence="9">The sequence shown here is derived from an EMBL/GenBank/DDBJ whole genome shotgun (WGS) entry which is preliminary data.</text>
</comment>
<accession>A0A4Y7REW8</accession>
<keyword evidence="5 8" id="KW-0812">Transmembrane</keyword>
<organism evidence="9 10">
    <name type="scientific">Pelotomaculum schinkii</name>
    <dbReference type="NCBI Taxonomy" id="78350"/>
    <lineage>
        <taxon>Bacteria</taxon>
        <taxon>Bacillati</taxon>
        <taxon>Bacillota</taxon>
        <taxon>Clostridia</taxon>
        <taxon>Eubacteriales</taxon>
        <taxon>Desulfotomaculaceae</taxon>
        <taxon>Pelotomaculum</taxon>
    </lineage>
</organism>
<reference evidence="9 10" key="1">
    <citation type="journal article" date="2018" name="Environ. Microbiol.">
        <title>Novel energy conservation strategies and behaviour of Pelotomaculum schinkii driving syntrophic propionate catabolism.</title>
        <authorList>
            <person name="Hidalgo-Ahumada C.A.P."/>
            <person name="Nobu M.K."/>
            <person name="Narihiro T."/>
            <person name="Tamaki H."/>
            <person name="Liu W.T."/>
            <person name="Kamagata Y."/>
            <person name="Stams A.J.M."/>
            <person name="Imachi H."/>
            <person name="Sousa D.Z."/>
        </authorList>
    </citation>
    <scope>NUCLEOTIDE SEQUENCE [LARGE SCALE GENOMIC DNA]</scope>
    <source>
        <strain evidence="9 10">HH</strain>
    </source>
</reference>
<keyword evidence="4" id="KW-0309">Germination</keyword>
<sequence length="362" mass="39917">MLEKGKISSIALVFLLIDLVGATAVVFLPALTAKFAGRDAWLVPVISTIPGIVVILLVTALGRRFPGKTIIEYLQIILGNWPGKAVAVLYIFFFIHTNGVIIRQFGELITTMMMPRTPIVVLHTIFVLLAAYAVRSGLEVIGRLWELTFPWVFILYVILLLFSFQKAEFHRLLPVLENGFKPVLQGSITPSAWRGEVIILAMFLPYLAEPSQGRRMGIWSVIIIGAILIADAVLNTAMFGPSTDRQVFPSFTIVDEIIIGGFFRADVAIVIIWLVTMLIKITLFYYAAVLGTAQLLNMKDYKPITLPIGVILTALSILSIENATGIPAYATTGYPPFAYLVEWVIPLAVLLIAAVRGVKPKY</sequence>
<feature type="transmembrane region" description="Helical" evidence="8">
    <location>
        <begin position="267"/>
        <end position="289"/>
    </location>
</feature>
<comment type="subcellular location">
    <subcellularLocation>
        <location evidence="1">Membrane</location>
        <topology evidence="1">Multi-pass membrane protein</topology>
    </subcellularLocation>
</comment>